<organism evidence="1 2">
    <name type="scientific">Punica granatum</name>
    <name type="common">Pomegranate</name>
    <dbReference type="NCBI Taxonomy" id="22663"/>
    <lineage>
        <taxon>Eukaryota</taxon>
        <taxon>Viridiplantae</taxon>
        <taxon>Streptophyta</taxon>
        <taxon>Embryophyta</taxon>
        <taxon>Tracheophyta</taxon>
        <taxon>Spermatophyta</taxon>
        <taxon>Magnoliopsida</taxon>
        <taxon>eudicotyledons</taxon>
        <taxon>Gunneridae</taxon>
        <taxon>Pentapetalae</taxon>
        <taxon>rosids</taxon>
        <taxon>malvids</taxon>
        <taxon>Myrtales</taxon>
        <taxon>Lythraceae</taxon>
        <taxon>Punica</taxon>
    </lineage>
</organism>
<gene>
    <name evidence="1" type="ORF">CRG98_037407</name>
</gene>
<proteinExistence type="predicted"/>
<evidence type="ECO:0000313" key="1">
    <source>
        <dbReference type="EMBL" id="PKI42227.1"/>
    </source>
</evidence>
<protein>
    <submittedName>
        <fullName evidence="1">Uncharacterized protein</fullName>
    </submittedName>
</protein>
<evidence type="ECO:0000313" key="2">
    <source>
        <dbReference type="Proteomes" id="UP000233551"/>
    </source>
</evidence>
<comment type="caution">
    <text evidence="1">The sequence shown here is derived from an EMBL/GenBank/DDBJ whole genome shotgun (WGS) entry which is preliminary data.</text>
</comment>
<dbReference type="AlphaFoldDB" id="A0A2I0IDZ9"/>
<accession>A0A2I0IDZ9</accession>
<reference evidence="1 2" key="1">
    <citation type="submission" date="2017-11" db="EMBL/GenBank/DDBJ databases">
        <title>De-novo sequencing of pomegranate (Punica granatum L.) genome.</title>
        <authorList>
            <person name="Akparov Z."/>
            <person name="Amiraslanov A."/>
            <person name="Hajiyeva S."/>
            <person name="Abbasov M."/>
            <person name="Kaur K."/>
            <person name="Hamwieh A."/>
            <person name="Solovyev V."/>
            <person name="Salamov A."/>
            <person name="Braich B."/>
            <person name="Kosarev P."/>
            <person name="Mahmoud A."/>
            <person name="Hajiyev E."/>
            <person name="Babayeva S."/>
            <person name="Izzatullayeva V."/>
            <person name="Mammadov A."/>
            <person name="Mammadov A."/>
            <person name="Sharifova S."/>
            <person name="Ojaghi J."/>
            <person name="Eynullazada K."/>
            <person name="Bayramov B."/>
            <person name="Abdulazimova A."/>
            <person name="Shahmuradov I."/>
        </authorList>
    </citation>
    <scope>NUCLEOTIDE SEQUENCE [LARGE SCALE GENOMIC DNA]</scope>
    <source>
        <strain evidence="2">cv. AG2017</strain>
        <tissue evidence="1">Leaf</tissue>
    </source>
</reference>
<keyword evidence="2" id="KW-1185">Reference proteome</keyword>
<dbReference type="Proteomes" id="UP000233551">
    <property type="component" value="Unassembled WGS sequence"/>
</dbReference>
<dbReference type="EMBL" id="PGOL01003217">
    <property type="protein sequence ID" value="PKI42227.1"/>
    <property type="molecule type" value="Genomic_DNA"/>
</dbReference>
<name>A0A2I0IDZ9_PUNGR</name>
<sequence length="113" mass="12876">MGASRMACCWDWSDSGERLMVGHEWGGRSAAGRCRGSLAARMGRRWERHPWRRYHGSGRHRWCRCSHRQRLGCEGTWESGDGLRTPLMNNLGNGKGKETMNSPGRIRFSEGNI</sequence>